<sequence length="310" mass="34829">MKKVGFIYDDIYLKHDWPEHPENKNRLISILEHVEKSGIKKALIDVKPRRAKVEEVALNHDPAYIQEIHDFCKSGGGYLDPDTYATPDTYDVALYAVGGVLEGIDRILSGELDRAFCAVRPPGHHAEYAKAMGFCIFNNVAIGAHYLRKIKGVNKVFIIDFDAHHGNGTQKSFYEDDTVFYFSTHEYPFYPGTGSEDERGAGKGYGYTYNVPMSAGAGDDEYIPVYEKLLPELMNRFSPDFVLVSAGYDLHRDDPLTYLNVSNEGVRQIVRNIIKTSDELNAPVLFALEGGYNLKALGECVVITLEEMLR</sequence>
<reference evidence="3 4" key="1">
    <citation type="journal article" date="1998" name="Nature">
        <title>The complete genome of the hyperthermophilic bacterium Aquifex aeolicus.</title>
        <authorList>
            <person name="Deckert G."/>
            <person name="Warren P.V."/>
            <person name="Gaasterland T."/>
            <person name="Young W.G."/>
            <person name="Lenox A.L."/>
            <person name="Graham D.E."/>
            <person name="Overbeek R."/>
            <person name="Snead M.A."/>
            <person name="Keller M."/>
            <person name="Aujay M."/>
            <person name="Huber R."/>
            <person name="Feldman R.A."/>
            <person name="Short J.M."/>
            <person name="Olson G.J."/>
            <person name="Swanson R.V."/>
        </authorList>
    </citation>
    <scope>NUCLEOTIDE SEQUENCE [LARGE SCALE GENOMIC DNA]</scope>
    <source>
        <strain evidence="3 4">VF5</strain>
    </source>
</reference>
<dbReference type="AlphaFoldDB" id="O67877"/>
<organism evidence="3 4">
    <name type="scientific">Aquifex aeolicus (strain VF5)</name>
    <dbReference type="NCBI Taxonomy" id="224324"/>
    <lineage>
        <taxon>Bacteria</taxon>
        <taxon>Pseudomonadati</taxon>
        <taxon>Aquificota</taxon>
        <taxon>Aquificia</taxon>
        <taxon>Aquificales</taxon>
        <taxon>Aquificaceae</taxon>
        <taxon>Aquifex</taxon>
    </lineage>
</organism>
<accession>O67877</accession>
<feature type="domain" description="Histone deacetylase" evidence="2">
    <location>
        <begin position="20"/>
        <end position="306"/>
    </location>
</feature>
<dbReference type="InterPro" id="IPR037138">
    <property type="entry name" value="His_deacetylse_dom_sf"/>
</dbReference>
<dbReference type="eggNOG" id="COG0123">
    <property type="taxonomic scope" value="Bacteria"/>
</dbReference>
<keyword evidence="4" id="KW-1185">Reference proteome</keyword>
<dbReference type="Pfam" id="PF00850">
    <property type="entry name" value="Hist_deacetyl"/>
    <property type="match status" value="1"/>
</dbReference>
<proteinExistence type="inferred from homology"/>
<dbReference type="GO" id="GO:0040029">
    <property type="term" value="P:epigenetic regulation of gene expression"/>
    <property type="evidence" value="ECO:0000318"/>
    <property type="project" value="GO_Central"/>
</dbReference>
<evidence type="ECO:0000259" key="2">
    <source>
        <dbReference type="Pfam" id="PF00850"/>
    </source>
</evidence>
<dbReference type="PANTHER" id="PTHR10625">
    <property type="entry name" value="HISTONE DEACETYLASE HDAC1-RELATED"/>
    <property type="match status" value="1"/>
</dbReference>
<dbReference type="PANTHER" id="PTHR10625:SF10">
    <property type="entry name" value="HISTONE DEACETYLASE HDAC1"/>
    <property type="match status" value="1"/>
</dbReference>
<protein>
    <submittedName>
        <fullName evidence="3">Acetoin utilization protein</fullName>
    </submittedName>
</protein>
<dbReference type="InterPro" id="IPR000286">
    <property type="entry name" value="HDACs"/>
</dbReference>
<dbReference type="KEGG" id="aae:aq_2110"/>
<dbReference type="InterPro" id="IPR023801">
    <property type="entry name" value="His_deacetylse_dom"/>
</dbReference>
<dbReference type="EnsemblBacteria" id="AAC07842">
    <property type="protein sequence ID" value="AAC07842"/>
    <property type="gene ID" value="aq_2110"/>
</dbReference>
<dbReference type="EMBL" id="AE000657">
    <property type="protein sequence ID" value="AAC07842.1"/>
    <property type="molecule type" value="Genomic_DNA"/>
</dbReference>
<evidence type="ECO:0000313" key="4">
    <source>
        <dbReference type="Proteomes" id="UP000000798"/>
    </source>
</evidence>
<dbReference type="SUPFAM" id="SSF52768">
    <property type="entry name" value="Arginase/deacetylase"/>
    <property type="match status" value="1"/>
</dbReference>
<dbReference type="Proteomes" id="UP000000798">
    <property type="component" value="Chromosome"/>
</dbReference>
<dbReference type="RefSeq" id="WP_010881382.1">
    <property type="nucleotide sequence ID" value="NC_000918.1"/>
</dbReference>
<dbReference type="PIR" id="A70481">
    <property type="entry name" value="A70481"/>
</dbReference>
<dbReference type="GO" id="GO:0004407">
    <property type="term" value="F:histone deacetylase activity"/>
    <property type="evidence" value="ECO:0000318"/>
    <property type="project" value="GO_Central"/>
</dbReference>
<gene>
    <name evidence="3" type="primary">acuC2</name>
    <name evidence="3" type="ordered locus">aq_2110</name>
</gene>
<dbReference type="PRINTS" id="PR01270">
    <property type="entry name" value="HDASUPER"/>
</dbReference>
<comment type="similarity">
    <text evidence="1">Belongs to the histone deacetylase family.</text>
</comment>
<dbReference type="InParanoid" id="O67877"/>
<dbReference type="Gene3D" id="3.40.800.20">
    <property type="entry name" value="Histone deacetylase domain"/>
    <property type="match status" value="1"/>
</dbReference>
<dbReference type="CDD" id="cd09992">
    <property type="entry name" value="HDAC_classII"/>
    <property type="match status" value="1"/>
</dbReference>
<evidence type="ECO:0000256" key="1">
    <source>
        <dbReference type="ARBA" id="ARBA00005947"/>
    </source>
</evidence>
<evidence type="ECO:0000313" key="3">
    <source>
        <dbReference type="EMBL" id="AAC07842.1"/>
    </source>
</evidence>
<name>O67877_AQUAE</name>
<dbReference type="OrthoDB" id="9808367at2"/>
<dbReference type="STRING" id="224324.aq_2110"/>
<dbReference type="HOGENOM" id="CLU_007727_8_1_0"/>
<dbReference type="InterPro" id="IPR023696">
    <property type="entry name" value="Ureohydrolase_dom_sf"/>
</dbReference>